<organism evidence="8 9">
    <name type="scientific">Salibacterium halotolerans</name>
    <dbReference type="NCBI Taxonomy" id="1884432"/>
    <lineage>
        <taxon>Bacteria</taxon>
        <taxon>Bacillati</taxon>
        <taxon>Bacillota</taxon>
        <taxon>Bacilli</taxon>
        <taxon>Bacillales</taxon>
        <taxon>Bacillaceae</taxon>
    </lineage>
</organism>
<name>A0A1I5WNR6_9BACI</name>
<evidence type="ECO:0000313" key="9">
    <source>
        <dbReference type="Proteomes" id="UP000198892"/>
    </source>
</evidence>
<dbReference type="Gene3D" id="3.40.640.10">
    <property type="entry name" value="Type I PLP-dependent aspartate aminotransferase-like (Major domain)"/>
    <property type="match status" value="1"/>
</dbReference>
<dbReference type="EMBL" id="FOXD01000021">
    <property type="protein sequence ID" value="SFQ21330.1"/>
    <property type="molecule type" value="Genomic_DNA"/>
</dbReference>
<evidence type="ECO:0000256" key="5">
    <source>
        <dbReference type="ARBA" id="ARBA00023239"/>
    </source>
</evidence>
<dbReference type="OrthoDB" id="9815233at2"/>
<reference evidence="9" key="1">
    <citation type="submission" date="2016-10" db="EMBL/GenBank/DDBJ databases">
        <authorList>
            <person name="Varghese N."/>
            <person name="Submissions S."/>
        </authorList>
    </citation>
    <scope>NUCLEOTIDE SEQUENCE [LARGE SCALE GENOMIC DNA]</scope>
    <source>
        <strain evidence="9">S7</strain>
    </source>
</reference>
<dbReference type="Proteomes" id="UP000198892">
    <property type="component" value="Unassembled WGS sequence"/>
</dbReference>
<comment type="similarity">
    <text evidence="2">Belongs to the Orn/Lys/Arg decarboxylase class-I family.</text>
</comment>
<evidence type="ECO:0000313" key="8">
    <source>
        <dbReference type="EMBL" id="SFQ21330.1"/>
    </source>
</evidence>
<sequence>MNQSSLPIVEALQQHAEAEPDSFHVPGHKNGVVQPAYAREILSASRYDQTELPGLDDLHDPCGVIASAQQLTADIYGSRSAFFLIGGSTAGNLIMILAALQEGDVVFVQRDTHKSVINGLRLVKAQPVFLEPEYDETSGLSLGLSIHSVQRAFHSYPETAALIVNRPGYYGWTSPLRAIIGEAKKNGALVLVDEAHGAHFPAGDVFPDSAVSLGADLVVHSAHKTLPALTMTGYLHVGRSSRIKAAEVQEAAAMVESSSPSYLLLASLDAARKYLYDLIQKDDAALQEQLKQTKQAVLQAGALEERIPPEHVRADPLKIVARAPQGHTGWALQRYLEEEHVFIELADEAHVVFFLSFQPLSTKTLQRIERGAARLRSENPAVYSGAGARSLPFSGMQKLPADWYQAGRGETETTTLEDAEQKQAAVDIIPYPPGVPLFLKGETLTGERLDFLLKRLEAGGSVQGVRQSENGQWLTSTVKRKEAR</sequence>
<evidence type="ECO:0000259" key="6">
    <source>
        <dbReference type="Pfam" id="PF01276"/>
    </source>
</evidence>
<dbReference type="Pfam" id="PF01276">
    <property type="entry name" value="OKR_DC_1"/>
    <property type="match status" value="1"/>
</dbReference>
<dbReference type="InterPro" id="IPR015424">
    <property type="entry name" value="PyrdxlP-dep_Trfase"/>
</dbReference>
<keyword evidence="4" id="KW-0663">Pyridoxal phosphate</keyword>
<protein>
    <submittedName>
        <fullName evidence="8">Arginine/lysine/ornithine decarboxylase</fullName>
    </submittedName>
</protein>
<keyword evidence="9" id="KW-1185">Reference proteome</keyword>
<dbReference type="GO" id="GO:0016831">
    <property type="term" value="F:carboxy-lyase activity"/>
    <property type="evidence" value="ECO:0007669"/>
    <property type="project" value="UniProtKB-KW"/>
</dbReference>
<evidence type="ECO:0000256" key="2">
    <source>
        <dbReference type="ARBA" id="ARBA00010671"/>
    </source>
</evidence>
<evidence type="ECO:0000259" key="7">
    <source>
        <dbReference type="Pfam" id="PF03711"/>
    </source>
</evidence>
<dbReference type="InterPro" id="IPR052357">
    <property type="entry name" value="Orn_Lys_Arg_decarboxylase-I"/>
</dbReference>
<feature type="domain" description="Orn/Lys/Arg decarboxylase C-terminal" evidence="7">
    <location>
        <begin position="400"/>
        <end position="454"/>
    </location>
</feature>
<evidence type="ECO:0000256" key="3">
    <source>
        <dbReference type="ARBA" id="ARBA00022793"/>
    </source>
</evidence>
<dbReference type="AlphaFoldDB" id="A0A1I5WNR6"/>
<proteinExistence type="inferred from homology"/>
<feature type="domain" description="Orn/Lys/Arg decarboxylases family 1 pyridoxal-P attachment site" evidence="6">
    <location>
        <begin position="7"/>
        <end position="283"/>
    </location>
</feature>
<dbReference type="RefSeq" id="WP_093338743.1">
    <property type="nucleotide sequence ID" value="NZ_FOXD01000021.1"/>
</dbReference>
<evidence type="ECO:0000256" key="1">
    <source>
        <dbReference type="ARBA" id="ARBA00001933"/>
    </source>
</evidence>
<dbReference type="InterPro" id="IPR036633">
    <property type="entry name" value="Prn/Lys/Arg_de-COase_C_sf"/>
</dbReference>
<dbReference type="Pfam" id="PF03711">
    <property type="entry name" value="OKR_DC_1_C"/>
    <property type="match status" value="1"/>
</dbReference>
<dbReference type="STRING" id="1884432.SAMN05518683_12159"/>
<dbReference type="SUPFAM" id="SSF53383">
    <property type="entry name" value="PLP-dependent transferases"/>
    <property type="match status" value="1"/>
</dbReference>
<comment type="cofactor">
    <cofactor evidence="1">
        <name>pyridoxal 5'-phosphate</name>
        <dbReference type="ChEBI" id="CHEBI:597326"/>
    </cofactor>
</comment>
<evidence type="ECO:0000256" key="4">
    <source>
        <dbReference type="ARBA" id="ARBA00022898"/>
    </source>
</evidence>
<dbReference type="SUPFAM" id="SSF55904">
    <property type="entry name" value="Ornithine decarboxylase C-terminal domain"/>
    <property type="match status" value="1"/>
</dbReference>
<gene>
    <name evidence="8" type="ORF">SAMN05518683_12159</name>
</gene>
<accession>A0A1I5WNR6</accession>
<keyword evidence="3" id="KW-0210">Decarboxylase</keyword>
<dbReference type="PANTHER" id="PTHR43277">
    <property type="entry name" value="ARGININE DECARBOXYLASE"/>
    <property type="match status" value="1"/>
</dbReference>
<dbReference type="InterPro" id="IPR008286">
    <property type="entry name" value="Prn/Lys/Arg_de-COase_C"/>
</dbReference>
<dbReference type="PANTHER" id="PTHR43277:SF3">
    <property type="entry name" value="DECARBOXYLASE, PUTATIVE-RELATED"/>
    <property type="match status" value="1"/>
</dbReference>
<dbReference type="Gene3D" id="3.90.100.10">
    <property type="entry name" value="Orn/Lys/Arg decarboxylase, C-terminal domain"/>
    <property type="match status" value="1"/>
</dbReference>
<dbReference type="InterPro" id="IPR000310">
    <property type="entry name" value="Orn/Lys/Arg_deCO2ase_major_dom"/>
</dbReference>
<dbReference type="InterPro" id="IPR015421">
    <property type="entry name" value="PyrdxlP-dep_Trfase_major"/>
</dbReference>
<keyword evidence="5" id="KW-0456">Lyase</keyword>